<dbReference type="EMBL" id="BQNB010013000">
    <property type="protein sequence ID" value="GJT10607.1"/>
    <property type="molecule type" value="Genomic_DNA"/>
</dbReference>
<organism evidence="1 2">
    <name type="scientific">Tanacetum coccineum</name>
    <dbReference type="NCBI Taxonomy" id="301880"/>
    <lineage>
        <taxon>Eukaryota</taxon>
        <taxon>Viridiplantae</taxon>
        <taxon>Streptophyta</taxon>
        <taxon>Embryophyta</taxon>
        <taxon>Tracheophyta</taxon>
        <taxon>Spermatophyta</taxon>
        <taxon>Magnoliopsida</taxon>
        <taxon>eudicotyledons</taxon>
        <taxon>Gunneridae</taxon>
        <taxon>Pentapetalae</taxon>
        <taxon>asterids</taxon>
        <taxon>campanulids</taxon>
        <taxon>Asterales</taxon>
        <taxon>Asteraceae</taxon>
        <taxon>Asteroideae</taxon>
        <taxon>Anthemideae</taxon>
        <taxon>Anthemidinae</taxon>
        <taxon>Tanacetum</taxon>
    </lineage>
</organism>
<comment type="caution">
    <text evidence="1">The sequence shown here is derived from an EMBL/GenBank/DDBJ whole genome shotgun (WGS) entry which is preliminary data.</text>
</comment>
<keyword evidence="2" id="KW-1185">Reference proteome</keyword>
<gene>
    <name evidence="1" type="ORF">Tco_0857649</name>
</gene>
<evidence type="ECO:0000313" key="2">
    <source>
        <dbReference type="Proteomes" id="UP001151760"/>
    </source>
</evidence>
<reference evidence="1" key="1">
    <citation type="journal article" date="2022" name="Int. J. Mol. Sci.">
        <title>Draft Genome of Tanacetum Coccineum: Genomic Comparison of Closely Related Tanacetum-Family Plants.</title>
        <authorList>
            <person name="Yamashiro T."/>
            <person name="Shiraishi A."/>
            <person name="Nakayama K."/>
            <person name="Satake H."/>
        </authorList>
    </citation>
    <scope>NUCLEOTIDE SEQUENCE</scope>
</reference>
<evidence type="ECO:0000313" key="1">
    <source>
        <dbReference type="EMBL" id="GJT10607.1"/>
    </source>
</evidence>
<proteinExistence type="predicted"/>
<protein>
    <submittedName>
        <fullName evidence="1">Uncharacterized protein</fullName>
    </submittedName>
</protein>
<name>A0ABQ5B920_9ASTR</name>
<dbReference type="Proteomes" id="UP001151760">
    <property type="component" value="Unassembled WGS sequence"/>
</dbReference>
<reference evidence="1" key="2">
    <citation type="submission" date="2022-01" db="EMBL/GenBank/DDBJ databases">
        <authorList>
            <person name="Yamashiro T."/>
            <person name="Shiraishi A."/>
            <person name="Satake H."/>
            <person name="Nakayama K."/>
        </authorList>
    </citation>
    <scope>NUCLEOTIDE SEQUENCE</scope>
</reference>
<accession>A0ABQ5B920</accession>
<sequence length="176" mass="20869">MISERWSKEVRRYHFEALNGIHHWEEDIIDFFKARMSAVTEENIYSDLRIKSVIRVVAKKKWGYGFLTSIVVRRSDDKEYEFSYADLPRLNVNDVEDMYLLQVQDKLHHLPLEFVKDFNNALLMFIRRIMIKNRFGARRWFSWLFCLQGGHLSRVQGEPIAKGIGNVCQDVPKETG</sequence>